<dbReference type="Proteomes" id="UP000280307">
    <property type="component" value="Unassembled WGS sequence"/>
</dbReference>
<dbReference type="EMBL" id="RSAS01000076">
    <property type="protein sequence ID" value="RRR77152.1"/>
    <property type="molecule type" value="Genomic_DNA"/>
</dbReference>
<gene>
    <name evidence="7" type="ORF">EI684_01930</name>
</gene>
<evidence type="ECO:0000313" key="8">
    <source>
        <dbReference type="Proteomes" id="UP000280307"/>
    </source>
</evidence>
<dbReference type="Gene3D" id="1.10.3730.20">
    <property type="match status" value="1"/>
</dbReference>
<evidence type="ECO:0000313" key="7">
    <source>
        <dbReference type="EMBL" id="RRR77152.1"/>
    </source>
</evidence>
<comment type="caution">
    <text evidence="7">The sequence shown here is derived from an EMBL/GenBank/DDBJ whole genome shotgun (WGS) entry which is preliminary data.</text>
</comment>
<dbReference type="InterPro" id="IPR000390">
    <property type="entry name" value="Small_drug/metabolite_transptr"/>
</dbReference>
<keyword evidence="2" id="KW-1003">Cell membrane</keyword>
<protein>
    <submittedName>
        <fullName evidence="7">Multidrug resistance protein</fullName>
    </submittedName>
</protein>
<feature type="transmembrane region" description="Helical" evidence="6">
    <location>
        <begin position="124"/>
        <end position="141"/>
    </location>
</feature>
<dbReference type="GO" id="GO:0022857">
    <property type="term" value="F:transmembrane transporter activity"/>
    <property type="evidence" value="ECO:0007669"/>
    <property type="project" value="InterPro"/>
</dbReference>
<evidence type="ECO:0000256" key="1">
    <source>
        <dbReference type="ARBA" id="ARBA00004651"/>
    </source>
</evidence>
<reference evidence="7 8" key="1">
    <citation type="submission" date="2018-12" db="EMBL/GenBank/DDBJ databases">
        <title>Genome Sequence of Candidatus Viridilinea halotolerans isolated from saline sulfide-rich spring.</title>
        <authorList>
            <person name="Grouzdev D.S."/>
            <person name="Burganskaya E.I."/>
            <person name="Krutkina M.S."/>
            <person name="Sukhacheva M.V."/>
            <person name="Gorlenko V.M."/>
        </authorList>
    </citation>
    <scope>NUCLEOTIDE SEQUENCE [LARGE SCALE GENOMIC DNA]</scope>
    <source>
        <strain evidence="7">Chok-6</strain>
    </source>
</reference>
<evidence type="ECO:0000256" key="5">
    <source>
        <dbReference type="ARBA" id="ARBA00023136"/>
    </source>
</evidence>
<dbReference type="InterPro" id="IPR037185">
    <property type="entry name" value="EmrE-like"/>
</dbReference>
<keyword evidence="3 6" id="KW-0812">Transmembrane</keyword>
<dbReference type="PANTHER" id="PTHR30561">
    <property type="entry name" value="SMR FAMILY PROTON-DEPENDENT DRUG EFFLUX TRANSPORTER SUGE"/>
    <property type="match status" value="1"/>
</dbReference>
<accession>A0A426U9Y3</accession>
<organism evidence="7 8">
    <name type="scientific">Candidatus Viridilinea halotolerans</name>
    <dbReference type="NCBI Taxonomy" id="2491704"/>
    <lineage>
        <taxon>Bacteria</taxon>
        <taxon>Bacillati</taxon>
        <taxon>Chloroflexota</taxon>
        <taxon>Chloroflexia</taxon>
        <taxon>Chloroflexales</taxon>
        <taxon>Chloroflexineae</taxon>
        <taxon>Oscillochloridaceae</taxon>
        <taxon>Candidatus Viridilinea</taxon>
    </lineage>
</organism>
<evidence type="ECO:0000256" key="3">
    <source>
        <dbReference type="ARBA" id="ARBA00022692"/>
    </source>
</evidence>
<evidence type="ECO:0000256" key="2">
    <source>
        <dbReference type="ARBA" id="ARBA00022475"/>
    </source>
</evidence>
<evidence type="ECO:0000256" key="6">
    <source>
        <dbReference type="SAM" id="Phobius"/>
    </source>
</evidence>
<keyword evidence="4 6" id="KW-1133">Transmembrane helix</keyword>
<keyword evidence="5 6" id="KW-0472">Membrane</keyword>
<feature type="transmembrane region" description="Helical" evidence="6">
    <location>
        <begin position="98"/>
        <end position="118"/>
    </location>
</feature>
<sequence length="143" mass="15296">MLSASLLVEELKTDEPTRRGLSLATMLIIGCSLVLSVVGQALLKYGMGQMGPLSIGLDTLLGIAWQIATSPFVIGGLFVYAIATFFWLVTLSRVDLSVAYPSLSLTQVLVLGVAWLVLREEISPLRVAGVLVICLGMLFVARS</sequence>
<evidence type="ECO:0000256" key="4">
    <source>
        <dbReference type="ARBA" id="ARBA00022989"/>
    </source>
</evidence>
<feature type="transmembrane region" description="Helical" evidence="6">
    <location>
        <begin position="21"/>
        <end position="43"/>
    </location>
</feature>
<dbReference type="GO" id="GO:0005886">
    <property type="term" value="C:plasma membrane"/>
    <property type="evidence" value="ECO:0007669"/>
    <property type="project" value="UniProtKB-SubCell"/>
</dbReference>
<feature type="transmembrane region" description="Helical" evidence="6">
    <location>
        <begin position="63"/>
        <end position="91"/>
    </location>
</feature>
<name>A0A426U9Y3_9CHLR</name>
<dbReference type="AlphaFoldDB" id="A0A426U9Y3"/>
<dbReference type="SUPFAM" id="SSF103481">
    <property type="entry name" value="Multidrug resistance efflux transporter EmrE"/>
    <property type="match status" value="1"/>
</dbReference>
<comment type="subcellular location">
    <subcellularLocation>
        <location evidence="1">Cell membrane</location>
        <topology evidence="1">Multi-pass membrane protein</topology>
    </subcellularLocation>
</comment>
<dbReference type="PANTHER" id="PTHR30561:SF9">
    <property type="entry name" value="4-AMINO-4-DEOXY-L-ARABINOSE-PHOSPHOUNDECAPRENOL FLIPPASE SUBUNIT ARNF-RELATED"/>
    <property type="match status" value="1"/>
</dbReference>
<proteinExistence type="predicted"/>